<keyword evidence="3" id="KW-1003">Cell membrane</keyword>
<feature type="transmembrane region" description="Helical" evidence="7">
    <location>
        <begin position="520"/>
        <end position="538"/>
    </location>
</feature>
<keyword evidence="5 7" id="KW-1133">Transmembrane helix</keyword>
<dbReference type="PROSITE" id="PS50928">
    <property type="entry name" value="ABC_TM1"/>
    <property type="match status" value="2"/>
</dbReference>
<evidence type="ECO:0000256" key="4">
    <source>
        <dbReference type="ARBA" id="ARBA00022692"/>
    </source>
</evidence>
<evidence type="ECO:0000313" key="9">
    <source>
        <dbReference type="EMBL" id="KMT22842.1"/>
    </source>
</evidence>
<dbReference type="GO" id="GO:0005886">
    <property type="term" value="C:plasma membrane"/>
    <property type="evidence" value="ECO:0007669"/>
    <property type="project" value="UniProtKB-SubCell"/>
</dbReference>
<dbReference type="PANTHER" id="PTHR30043">
    <property type="entry name" value="PHOSPHONATES TRANSPORT SYSTEM PERMEASE PROTEIN"/>
    <property type="match status" value="1"/>
</dbReference>
<evidence type="ECO:0000256" key="1">
    <source>
        <dbReference type="ARBA" id="ARBA00004651"/>
    </source>
</evidence>
<dbReference type="AlphaFoldDB" id="A0A0J8DAG4"/>
<dbReference type="RefSeq" id="WP_048569576.1">
    <property type="nucleotide sequence ID" value="NZ_LFVU01000004.1"/>
</dbReference>
<dbReference type="OrthoDB" id="8557224at2"/>
<feature type="transmembrane region" description="Helical" evidence="7">
    <location>
        <begin position="407"/>
        <end position="430"/>
    </location>
</feature>
<feature type="domain" description="ABC transmembrane type-1" evidence="8">
    <location>
        <begin position="69"/>
        <end position="260"/>
    </location>
</feature>
<feature type="domain" description="ABC transmembrane type-1" evidence="8">
    <location>
        <begin position="345"/>
        <end position="538"/>
    </location>
</feature>
<name>A0A0J8DAG4_CLOCY</name>
<dbReference type="PATRIC" id="fig|1121307.3.peg.2014"/>
<evidence type="ECO:0000256" key="7">
    <source>
        <dbReference type="RuleBase" id="RU363032"/>
    </source>
</evidence>
<feature type="transmembrane region" description="Helical" evidence="7">
    <location>
        <begin position="488"/>
        <end position="508"/>
    </location>
</feature>
<comment type="subcellular location">
    <subcellularLocation>
        <location evidence="1 7">Cell membrane</location>
        <topology evidence="1 7">Multi-pass membrane protein</topology>
    </subcellularLocation>
</comment>
<feature type="transmembrane region" description="Helical" evidence="7">
    <location>
        <begin position="238"/>
        <end position="255"/>
    </location>
</feature>
<dbReference type="Pfam" id="PF00528">
    <property type="entry name" value="BPD_transp_1"/>
    <property type="match status" value="2"/>
</dbReference>
<keyword evidence="4 7" id="KW-0812">Transmembrane</keyword>
<dbReference type="CDD" id="cd06261">
    <property type="entry name" value="TM_PBP2"/>
    <property type="match status" value="2"/>
</dbReference>
<feature type="transmembrane region" description="Helical" evidence="7">
    <location>
        <begin position="73"/>
        <end position="100"/>
    </location>
</feature>
<evidence type="ECO:0000256" key="6">
    <source>
        <dbReference type="ARBA" id="ARBA00023136"/>
    </source>
</evidence>
<comment type="caution">
    <text evidence="9">The sequence shown here is derived from an EMBL/GenBank/DDBJ whole genome shotgun (WGS) entry which is preliminary data.</text>
</comment>
<keyword evidence="6 7" id="KW-0472">Membrane</keyword>
<dbReference type="InterPro" id="IPR035906">
    <property type="entry name" value="MetI-like_sf"/>
</dbReference>
<evidence type="ECO:0000256" key="5">
    <source>
        <dbReference type="ARBA" id="ARBA00022989"/>
    </source>
</evidence>
<evidence type="ECO:0000313" key="10">
    <source>
        <dbReference type="Proteomes" id="UP000036756"/>
    </source>
</evidence>
<organism evidence="9 10">
    <name type="scientific">Clostridium cylindrosporum DSM 605</name>
    <dbReference type="NCBI Taxonomy" id="1121307"/>
    <lineage>
        <taxon>Bacteria</taxon>
        <taxon>Bacillati</taxon>
        <taxon>Bacillota</taxon>
        <taxon>Clostridia</taxon>
        <taxon>Eubacteriales</taxon>
        <taxon>Clostridiaceae</taxon>
        <taxon>Clostridium</taxon>
    </lineage>
</organism>
<dbReference type="STRING" id="1121307.CLCY_5c00810"/>
<keyword evidence="10" id="KW-1185">Reference proteome</keyword>
<dbReference type="EMBL" id="LFVU01000004">
    <property type="protein sequence ID" value="KMT22842.1"/>
    <property type="molecule type" value="Genomic_DNA"/>
</dbReference>
<keyword evidence="2 7" id="KW-0813">Transport</keyword>
<dbReference type="Proteomes" id="UP000036756">
    <property type="component" value="Unassembled WGS sequence"/>
</dbReference>
<feature type="transmembrane region" description="Helical" evidence="7">
    <location>
        <begin position="206"/>
        <end position="226"/>
    </location>
</feature>
<dbReference type="Gene3D" id="1.10.3720.10">
    <property type="entry name" value="MetI-like"/>
    <property type="match status" value="2"/>
</dbReference>
<dbReference type="PANTHER" id="PTHR30043:SF1">
    <property type="entry name" value="ABC TRANSPORT SYSTEM PERMEASE PROTEIN P69"/>
    <property type="match status" value="1"/>
</dbReference>
<reference evidence="9 10" key="1">
    <citation type="submission" date="2015-06" db="EMBL/GenBank/DDBJ databases">
        <title>Draft genome sequence of the purine-degrading Clostridium cylindrosporum HC-1 (DSM 605).</title>
        <authorList>
            <person name="Poehlein A."/>
            <person name="Schiel-Bengelsdorf B."/>
            <person name="Bengelsdorf F."/>
            <person name="Daniel R."/>
            <person name="Duerre P."/>
        </authorList>
    </citation>
    <scope>NUCLEOTIDE SEQUENCE [LARGE SCALE GENOMIC DNA]</scope>
    <source>
        <strain evidence="9 10">DSM 605</strain>
    </source>
</reference>
<feature type="transmembrane region" description="Helical" evidence="7">
    <location>
        <begin position="349"/>
        <end position="371"/>
    </location>
</feature>
<accession>A0A0J8DAG4</accession>
<feature type="transmembrane region" description="Helical" evidence="7">
    <location>
        <begin position="140"/>
        <end position="159"/>
    </location>
</feature>
<dbReference type="InterPro" id="IPR000515">
    <property type="entry name" value="MetI-like"/>
</dbReference>
<gene>
    <name evidence="9" type="primary">ptxC</name>
    <name evidence="9" type="ORF">CLCY_5c00810</name>
</gene>
<feature type="transmembrane region" description="Helical" evidence="7">
    <location>
        <begin position="276"/>
        <end position="297"/>
    </location>
</feature>
<dbReference type="GO" id="GO:0055085">
    <property type="term" value="P:transmembrane transport"/>
    <property type="evidence" value="ECO:0007669"/>
    <property type="project" value="InterPro"/>
</dbReference>
<sequence>MNKTGFFKFHKRNILTLILILTFVWSLFSVKWNRELIHTGGMTIIKEILNGIIHPNLSSDIILLAIKSSWITLAYAVAGISIAIIIGFVFGVLASGVLCFNNSNKAFCKSIFRSLLGFMRCVHELVWALLFVTAIGLSPYAAIFALAIPYGGILGRIYADMLNDVNREPIEALRSSGASRLQLLLYGYLPMVKADMFSYTMYRFECATRSSTVMSFIGLGGLGYQIQLALDDLKYGDVWTYMYFLVTLVVITDLWSNMIRKRFVEDNNHKKGNFNFIKVSLLISIVLIIASWIHIVVVDKASLNSIFTEKNLYHINKFFSGLIGAGEENPAFYDLEQWRNVLKLTLETLQMSIMAIGFATIGMVITVISAARTTMEGKLTLSKGWFSTLLFGIIRALYIFSRSVPELVWAMIIIFIFKPGILPGAVALALHNFGILGKLCAEVVEDINLSPIRNLSSSGGNSFQILLYGVIPSVMQKFITYILYRWEVIIRTTIVVGFVGAGGLGQQFKLSMSYFKLSEVTLILIAYLILVAIVDILSEGARKLAE</sequence>
<evidence type="ECO:0000259" key="8">
    <source>
        <dbReference type="PROSITE" id="PS50928"/>
    </source>
</evidence>
<protein>
    <submittedName>
        <fullName evidence="9">Phosphite transport system permease protein PtxC</fullName>
    </submittedName>
</protein>
<evidence type="ECO:0000256" key="3">
    <source>
        <dbReference type="ARBA" id="ARBA00022475"/>
    </source>
</evidence>
<evidence type="ECO:0000256" key="2">
    <source>
        <dbReference type="ARBA" id="ARBA00022448"/>
    </source>
</evidence>
<feature type="transmembrane region" description="Helical" evidence="7">
    <location>
        <begin position="383"/>
        <end position="401"/>
    </location>
</feature>
<comment type="similarity">
    <text evidence="7">Belongs to the binding-protein-dependent transport system permease family.</text>
</comment>
<proteinExistence type="inferred from homology"/>
<feature type="transmembrane region" description="Helical" evidence="7">
    <location>
        <begin position="112"/>
        <end position="134"/>
    </location>
</feature>
<dbReference type="SUPFAM" id="SSF161098">
    <property type="entry name" value="MetI-like"/>
    <property type="match status" value="2"/>
</dbReference>